<keyword evidence="2" id="KW-1185">Reference proteome</keyword>
<protein>
    <submittedName>
        <fullName evidence="1">Uncharacterized protein</fullName>
    </submittedName>
</protein>
<dbReference type="EMBL" id="CP087994">
    <property type="protein sequence ID" value="UYO62336.1"/>
    <property type="molecule type" value="Genomic_DNA"/>
</dbReference>
<dbReference type="Proteomes" id="UP001163550">
    <property type="component" value="Chromosome"/>
</dbReference>
<name>A0ABY6HFN4_9FIRM</name>
<evidence type="ECO:0000313" key="1">
    <source>
        <dbReference type="EMBL" id="UYO62336.1"/>
    </source>
</evidence>
<reference evidence="1" key="1">
    <citation type="submission" date="2021-11" db="EMBL/GenBank/DDBJ databases">
        <title>Isoprene-degrading acetogen.</title>
        <authorList>
            <person name="Yang Y."/>
            <person name="Jin H."/>
            <person name="Yan J."/>
        </authorList>
    </citation>
    <scope>NUCLEOTIDE SEQUENCE</scope>
    <source>
        <strain evidence="1">Berkeley</strain>
    </source>
</reference>
<accession>A0ABY6HFN4</accession>
<gene>
    <name evidence="1" type="ORF">LNN31_16325</name>
</gene>
<sequence>MAKTIKFNLILDGHPVRNLEGLQAHFSIEDMLMYYKNGLLLRWLDVREYRSQHDAVKTIQKTTNQEIISELIKIFELEMEESLIEKAIAIYAYQEETRWLNEEYQKNAFQKNQIILDYHSGYDALIEHMIENMDNMALLKADALVLEQDYLGLFILDHVALFEKLKNNAPKAVFAVLTRNAFRPYWIGETANDKIYLSIKNDLLPIDTIKEVLGEDLKIVKRNTQAMWDPIERPEVEVMVLRIENNTFIKNAGEFSEKLGATDVNNQFLKLKGLEYQCNDEKLELLYMEV</sequence>
<organism evidence="1 2">
    <name type="scientific">Acetobacterium wieringae</name>
    <dbReference type="NCBI Taxonomy" id="52694"/>
    <lineage>
        <taxon>Bacteria</taxon>
        <taxon>Bacillati</taxon>
        <taxon>Bacillota</taxon>
        <taxon>Clostridia</taxon>
        <taxon>Eubacteriales</taxon>
        <taxon>Eubacteriaceae</taxon>
        <taxon>Acetobacterium</taxon>
    </lineage>
</organism>
<dbReference type="RefSeq" id="WP_228878200.1">
    <property type="nucleotide sequence ID" value="NZ_CABIIK010000004.1"/>
</dbReference>
<proteinExistence type="predicted"/>
<evidence type="ECO:0000313" key="2">
    <source>
        <dbReference type="Proteomes" id="UP001163550"/>
    </source>
</evidence>